<organism evidence="1 2">
    <name type="scientific">Solirubrobacter ginsenosidimutans</name>
    <dbReference type="NCBI Taxonomy" id="490573"/>
    <lineage>
        <taxon>Bacteria</taxon>
        <taxon>Bacillati</taxon>
        <taxon>Actinomycetota</taxon>
        <taxon>Thermoleophilia</taxon>
        <taxon>Solirubrobacterales</taxon>
        <taxon>Solirubrobacteraceae</taxon>
        <taxon>Solirubrobacter</taxon>
    </lineage>
</organism>
<keyword evidence="2" id="KW-1185">Reference proteome</keyword>
<gene>
    <name evidence="1" type="ORF">OM076_16360</name>
</gene>
<evidence type="ECO:0000313" key="1">
    <source>
        <dbReference type="EMBL" id="MDA0161848.1"/>
    </source>
</evidence>
<accession>A0A9X3S5N4</accession>
<dbReference type="AlphaFoldDB" id="A0A9X3S5N4"/>
<dbReference type="Proteomes" id="UP001149140">
    <property type="component" value="Unassembled WGS sequence"/>
</dbReference>
<proteinExistence type="predicted"/>
<evidence type="ECO:0000313" key="2">
    <source>
        <dbReference type="Proteomes" id="UP001149140"/>
    </source>
</evidence>
<comment type="caution">
    <text evidence="1">The sequence shown here is derived from an EMBL/GenBank/DDBJ whole genome shotgun (WGS) entry which is preliminary data.</text>
</comment>
<sequence length="169" mass="18001">MLASRSRTGWLLAGVLAVALAVSVFAYFDAKHPTIAKVAGAGVATFEANPKIALGRFVDGLGFPQRIRDGFHPIGGTTFTLDGRPGASVIWAKGEQRVTYTMLAGTGDVPAEELWGATTNVKVRGESIDLNWAGDGLMYFKRQGRTVVISGTPPSEALRHVMRGLATDR</sequence>
<reference evidence="1" key="1">
    <citation type="submission" date="2022-10" db="EMBL/GenBank/DDBJ databases">
        <title>The WGS of Solirubrobacter ginsenosidimutans DSM 21036.</title>
        <authorList>
            <person name="Jiang Z."/>
        </authorList>
    </citation>
    <scope>NUCLEOTIDE SEQUENCE</scope>
    <source>
        <strain evidence="1">DSM 21036</strain>
    </source>
</reference>
<dbReference type="RefSeq" id="WP_270041066.1">
    <property type="nucleotide sequence ID" value="NZ_JAPDOD010000014.1"/>
</dbReference>
<protein>
    <recommendedName>
        <fullName evidence="3">DUF4245 domain-containing protein</fullName>
    </recommendedName>
</protein>
<evidence type="ECO:0008006" key="3">
    <source>
        <dbReference type="Google" id="ProtNLM"/>
    </source>
</evidence>
<name>A0A9X3S5N4_9ACTN</name>
<dbReference type="EMBL" id="JAPDOD010000014">
    <property type="protein sequence ID" value="MDA0161848.1"/>
    <property type="molecule type" value="Genomic_DNA"/>
</dbReference>